<dbReference type="EMBL" id="JAGRRH010000097">
    <property type="protein sequence ID" value="KAG7337041.1"/>
    <property type="molecule type" value="Genomic_DNA"/>
</dbReference>
<organism evidence="3 4">
    <name type="scientific">Nitzschia inconspicua</name>
    <dbReference type="NCBI Taxonomy" id="303405"/>
    <lineage>
        <taxon>Eukaryota</taxon>
        <taxon>Sar</taxon>
        <taxon>Stramenopiles</taxon>
        <taxon>Ochrophyta</taxon>
        <taxon>Bacillariophyta</taxon>
        <taxon>Bacillariophyceae</taxon>
        <taxon>Bacillariophycidae</taxon>
        <taxon>Bacillariales</taxon>
        <taxon>Bacillariaceae</taxon>
        <taxon>Nitzschia</taxon>
    </lineage>
</organism>
<gene>
    <name evidence="2" type="ORF">IV203_022805</name>
    <name evidence="3" type="ORF">IV203_032202</name>
    <name evidence="1" type="ORF">IV203_033488</name>
</gene>
<keyword evidence="4" id="KW-1185">Reference proteome</keyword>
<name>A0A9K3KJZ1_9STRA</name>
<accession>A0A9K3KJZ1</accession>
<protein>
    <submittedName>
        <fullName evidence="3">Uncharacterized protein</fullName>
    </submittedName>
</protein>
<comment type="caution">
    <text evidence="3">The sequence shown here is derived from an EMBL/GenBank/DDBJ whole genome shotgun (WGS) entry which is preliminary data.</text>
</comment>
<reference evidence="3" key="2">
    <citation type="submission" date="2021-04" db="EMBL/GenBank/DDBJ databases">
        <authorList>
            <person name="Podell S."/>
        </authorList>
    </citation>
    <scope>NUCLEOTIDE SEQUENCE</scope>
    <source>
        <strain evidence="3">Hildebrandi</strain>
    </source>
</reference>
<dbReference type="EMBL" id="JAGRRH010000022">
    <property type="protein sequence ID" value="KAG7344671.1"/>
    <property type="molecule type" value="Genomic_DNA"/>
</dbReference>
<dbReference type="AlphaFoldDB" id="A0A9K3KJZ1"/>
<reference evidence="3" key="1">
    <citation type="journal article" date="2021" name="Sci. Rep.">
        <title>Diploid genomic architecture of Nitzschia inconspicua, an elite biomass production diatom.</title>
        <authorList>
            <person name="Oliver A."/>
            <person name="Podell S."/>
            <person name="Pinowska A."/>
            <person name="Traller J.C."/>
            <person name="Smith S.R."/>
            <person name="McClure R."/>
            <person name="Beliaev A."/>
            <person name="Bohutskyi P."/>
            <person name="Hill E.A."/>
            <person name="Rabines A."/>
            <person name="Zheng H."/>
            <person name="Allen L.Z."/>
            <person name="Kuo A."/>
            <person name="Grigoriev I.V."/>
            <person name="Allen A.E."/>
            <person name="Hazlebeck D."/>
            <person name="Allen E.E."/>
        </authorList>
    </citation>
    <scope>NUCLEOTIDE SEQUENCE</scope>
    <source>
        <strain evidence="3">Hildebrandi</strain>
    </source>
</reference>
<dbReference type="Proteomes" id="UP000693970">
    <property type="component" value="Unassembled WGS sequence"/>
</dbReference>
<evidence type="ECO:0000313" key="3">
    <source>
        <dbReference type="EMBL" id="KAG7344671.1"/>
    </source>
</evidence>
<evidence type="ECO:0000313" key="1">
    <source>
        <dbReference type="EMBL" id="KAG7336890.1"/>
    </source>
</evidence>
<sequence length="260" mass="29787">MYCRMDDAVSFSYHYPNIIPYYERTISENRIDQRLLVVNMTFVRQPKTPFLPLSGDIPTMYCRMDDAVSFSYYYPNIIPYYETTISENRIDQRLLVVNMTFVRQPKTPFLPLSGDIPTIYCRMDDSVSFSYHYPNIIPYYGTNLSDASQTGHPVDSSPVLWLYSHSGGLFQFDSHGVFDTGRFDLAYYEDSVITLKLDLTEEGTLSACVDSDRERILSTDMKSEFEKAFESDGTPAFTPCLFMASPTSAMCFGSKDMPND</sequence>
<evidence type="ECO:0000313" key="2">
    <source>
        <dbReference type="EMBL" id="KAG7337041.1"/>
    </source>
</evidence>
<proteinExistence type="predicted"/>
<evidence type="ECO:0000313" key="4">
    <source>
        <dbReference type="Proteomes" id="UP000693970"/>
    </source>
</evidence>
<dbReference type="EMBL" id="JAGRRH010000103">
    <property type="protein sequence ID" value="KAG7336890.1"/>
    <property type="molecule type" value="Genomic_DNA"/>
</dbReference>